<name>A0A501WH62_9BACT</name>
<evidence type="ECO:0000256" key="1">
    <source>
        <dbReference type="SAM" id="MobiDB-lite"/>
    </source>
</evidence>
<keyword evidence="3" id="KW-1185">Reference proteome</keyword>
<feature type="region of interest" description="Disordered" evidence="1">
    <location>
        <begin position="40"/>
        <end position="63"/>
    </location>
</feature>
<gene>
    <name evidence="2" type="ORF">FJM65_07940</name>
</gene>
<accession>A0A501WH62</accession>
<dbReference type="OrthoDB" id="859471at2"/>
<dbReference type="RefSeq" id="WP_140620961.1">
    <property type="nucleotide sequence ID" value="NZ_VFRQ01000003.1"/>
</dbReference>
<dbReference type="AlphaFoldDB" id="A0A501WH62"/>
<feature type="compositionally biased region" description="Polar residues" evidence="1">
    <location>
        <begin position="46"/>
        <end position="63"/>
    </location>
</feature>
<dbReference type="EMBL" id="VFRQ01000003">
    <property type="protein sequence ID" value="TPE44936.1"/>
    <property type="molecule type" value="Genomic_DNA"/>
</dbReference>
<sequence>MAQILLKSYWFLENAGTPSFPSYYYVQRLYEFNTETRTVAVRDDTNSPQPSDPTNEGYSRPTNQAFFSECLPETYTKRSYYHDGNGGFVSNDTLNSSDCGYVPAEPVYGCTNPEASNYDPTATVDNGSCILPERLTVDALPDLAVVGNPITATLHAAATGQEPKKAEAVLTLGAVGYATQLTVDGQLFTFSLAPQMGQFYDADTLAQAFFDNEYVSSRYTIGQPGEGQVKLTAIKEGSAFTPSITVNEETITVAITAGVDALRSQTKKAWGCYLEVWGCAGSYGTPVGKEGAELLERSELLYAPGNSYAFDVASVLRLHTGHALFSEADRLKPYFLRYGEVYSSDGLALRRRYPVGESPVLWALEGALPLYALNDLAAPRLLNRQTLAQAPLHGGAYAEALYVLAATGAELTLEASFRYYDGSVVEEVVSSVATVGGVQRLALQAVFTRAYALSATKKVTGCTVTVKIAMGAAATVLGSLPYHFPPATGRERCLVFLTSLSAYETVWVQGYTEPAMRRSPQLYRSGVPFNATTSSRNSRVQRVELSPSERLHTGLLTRESFDFLLAELAPSPEVYLYENGTYTACQLTDMDPAADVLAEEYSLSLTLEPGLTHNPISN</sequence>
<evidence type="ECO:0000313" key="2">
    <source>
        <dbReference type="EMBL" id="TPE44936.1"/>
    </source>
</evidence>
<reference evidence="2 3" key="1">
    <citation type="submission" date="2019-06" db="EMBL/GenBank/DDBJ databases">
        <title>A novel bacterium of genus Pontibacter, isolated from marine sediment.</title>
        <authorList>
            <person name="Huang H."/>
            <person name="Mo K."/>
            <person name="Hu Y."/>
        </authorList>
    </citation>
    <scope>NUCLEOTIDE SEQUENCE [LARGE SCALE GENOMIC DNA]</scope>
    <source>
        <strain evidence="2 3">HB172049</strain>
    </source>
</reference>
<dbReference type="Proteomes" id="UP000316727">
    <property type="component" value="Unassembled WGS sequence"/>
</dbReference>
<protein>
    <submittedName>
        <fullName evidence="2">Uncharacterized protein</fullName>
    </submittedName>
</protein>
<evidence type="ECO:0000313" key="3">
    <source>
        <dbReference type="Proteomes" id="UP000316727"/>
    </source>
</evidence>
<organism evidence="2 3">
    <name type="scientific">Pontibacter mangrovi</name>
    <dbReference type="NCBI Taxonomy" id="2589816"/>
    <lineage>
        <taxon>Bacteria</taxon>
        <taxon>Pseudomonadati</taxon>
        <taxon>Bacteroidota</taxon>
        <taxon>Cytophagia</taxon>
        <taxon>Cytophagales</taxon>
        <taxon>Hymenobacteraceae</taxon>
        <taxon>Pontibacter</taxon>
    </lineage>
</organism>
<comment type="caution">
    <text evidence="2">The sequence shown here is derived from an EMBL/GenBank/DDBJ whole genome shotgun (WGS) entry which is preliminary data.</text>
</comment>
<proteinExistence type="predicted"/>